<evidence type="ECO:0000256" key="9">
    <source>
        <dbReference type="ARBA" id="ARBA00023277"/>
    </source>
</evidence>
<dbReference type="InterPro" id="IPR014718">
    <property type="entry name" value="GH-type_carb-bd"/>
</dbReference>
<dbReference type="GO" id="GO:0005576">
    <property type="term" value="C:extracellular region"/>
    <property type="evidence" value="ECO:0007669"/>
    <property type="project" value="UniProtKB-SubCell"/>
</dbReference>
<keyword evidence="15" id="KW-1185">Reference proteome</keyword>
<keyword evidence="10" id="KW-0624">Polysaccharide degradation</keyword>
<keyword evidence="5" id="KW-0964">Secreted</keyword>
<feature type="domain" description="Rhamnogalacturonan lyase" evidence="13">
    <location>
        <begin position="354"/>
        <end position="430"/>
    </location>
</feature>
<dbReference type="SUPFAM" id="SSF49452">
    <property type="entry name" value="Starch-binding domain-like"/>
    <property type="match status" value="1"/>
</dbReference>
<dbReference type="EMBL" id="ML994654">
    <property type="protein sequence ID" value="KAF2181108.1"/>
    <property type="molecule type" value="Genomic_DNA"/>
</dbReference>
<evidence type="ECO:0000256" key="8">
    <source>
        <dbReference type="ARBA" id="ARBA00023239"/>
    </source>
</evidence>
<evidence type="ECO:0000256" key="2">
    <source>
        <dbReference type="ARBA" id="ARBA00004613"/>
    </source>
</evidence>
<evidence type="ECO:0000259" key="13">
    <source>
        <dbReference type="Pfam" id="PF14686"/>
    </source>
</evidence>
<dbReference type="SUPFAM" id="SSF49785">
    <property type="entry name" value="Galactose-binding domain-like"/>
    <property type="match status" value="1"/>
</dbReference>
<organism evidence="14 15">
    <name type="scientific">Zopfia rhizophila CBS 207.26</name>
    <dbReference type="NCBI Taxonomy" id="1314779"/>
    <lineage>
        <taxon>Eukaryota</taxon>
        <taxon>Fungi</taxon>
        <taxon>Dikarya</taxon>
        <taxon>Ascomycota</taxon>
        <taxon>Pezizomycotina</taxon>
        <taxon>Dothideomycetes</taxon>
        <taxon>Dothideomycetes incertae sedis</taxon>
        <taxon>Zopfiaceae</taxon>
        <taxon>Zopfia</taxon>
    </lineage>
</organism>
<evidence type="ECO:0000259" key="12">
    <source>
        <dbReference type="Pfam" id="PF14683"/>
    </source>
</evidence>
<evidence type="ECO:0000256" key="4">
    <source>
        <dbReference type="ARBA" id="ARBA00012437"/>
    </source>
</evidence>
<dbReference type="GO" id="GO:0102210">
    <property type="term" value="F:rhamnogalacturonan endolyase activity"/>
    <property type="evidence" value="ECO:0007669"/>
    <property type="project" value="UniProtKB-EC"/>
</dbReference>
<keyword evidence="8 14" id="KW-0456">Lyase</keyword>
<dbReference type="SUPFAM" id="SSF74650">
    <property type="entry name" value="Galactose mutarotase-like"/>
    <property type="match status" value="1"/>
</dbReference>
<dbReference type="Pfam" id="PF14686">
    <property type="entry name" value="fn3_3"/>
    <property type="match status" value="1"/>
</dbReference>
<dbReference type="PANTHER" id="PTHR32018:SF9">
    <property type="entry name" value="RHAMNOGALACTURONATE LYASE B"/>
    <property type="match status" value="1"/>
</dbReference>
<comment type="subcellular location">
    <subcellularLocation>
        <location evidence="2">Secreted</location>
    </subcellularLocation>
</comment>
<protein>
    <recommendedName>
        <fullName evidence="4">rhamnogalacturonan endolyase</fullName>
        <ecNumber evidence="4">4.2.2.23</ecNumber>
    </recommendedName>
</protein>
<reference evidence="14" key="1">
    <citation type="journal article" date="2020" name="Stud. Mycol.">
        <title>101 Dothideomycetes genomes: a test case for predicting lifestyles and emergence of pathogens.</title>
        <authorList>
            <person name="Haridas S."/>
            <person name="Albert R."/>
            <person name="Binder M."/>
            <person name="Bloem J."/>
            <person name="Labutti K."/>
            <person name="Salamov A."/>
            <person name="Andreopoulos B."/>
            <person name="Baker S."/>
            <person name="Barry K."/>
            <person name="Bills G."/>
            <person name="Bluhm B."/>
            <person name="Cannon C."/>
            <person name="Castanera R."/>
            <person name="Culley D."/>
            <person name="Daum C."/>
            <person name="Ezra D."/>
            <person name="Gonzalez J."/>
            <person name="Henrissat B."/>
            <person name="Kuo A."/>
            <person name="Liang C."/>
            <person name="Lipzen A."/>
            <person name="Lutzoni F."/>
            <person name="Magnuson J."/>
            <person name="Mondo S."/>
            <person name="Nolan M."/>
            <person name="Ohm R."/>
            <person name="Pangilinan J."/>
            <person name="Park H.-J."/>
            <person name="Ramirez L."/>
            <person name="Alfaro M."/>
            <person name="Sun H."/>
            <person name="Tritt A."/>
            <person name="Yoshinaga Y."/>
            <person name="Zwiers L.-H."/>
            <person name="Turgeon B."/>
            <person name="Goodwin S."/>
            <person name="Spatafora J."/>
            <person name="Crous P."/>
            <person name="Grigoriev I."/>
        </authorList>
    </citation>
    <scope>NUCLEOTIDE SEQUENCE</scope>
    <source>
        <strain evidence="14">CBS 207.26</strain>
    </source>
</reference>
<evidence type="ECO:0000313" key="15">
    <source>
        <dbReference type="Proteomes" id="UP000800200"/>
    </source>
</evidence>
<dbReference type="InterPro" id="IPR051850">
    <property type="entry name" value="Polysacch_Lyase_4"/>
</dbReference>
<evidence type="ECO:0000256" key="1">
    <source>
        <dbReference type="ARBA" id="ARBA00001324"/>
    </source>
</evidence>
<dbReference type="GO" id="GO:0000272">
    <property type="term" value="P:polysaccharide catabolic process"/>
    <property type="evidence" value="ECO:0007669"/>
    <property type="project" value="UniProtKB-KW"/>
</dbReference>
<comment type="catalytic activity">
    <reaction evidence="1">
        <text>Endotype eliminative cleavage of L-alpha-rhamnopyranosyl-(1-&gt;4)-alpha-D-galactopyranosyluronic acid bonds of rhamnogalacturonan I domains in ramified hairy regions of pectin leaving L-rhamnopyranose at the reducing end and 4-deoxy-4,5-unsaturated D-galactopyranosyluronic acid at the non-reducing end.</text>
        <dbReference type="EC" id="4.2.2.23"/>
    </reaction>
</comment>
<dbReference type="OrthoDB" id="2130367at2759"/>
<comment type="similarity">
    <text evidence="3">Belongs to the polysaccharide lyase 4 family.</text>
</comment>
<evidence type="ECO:0000256" key="6">
    <source>
        <dbReference type="ARBA" id="ARBA00022729"/>
    </source>
</evidence>
<evidence type="ECO:0000313" key="14">
    <source>
        <dbReference type="EMBL" id="KAF2181108.1"/>
    </source>
</evidence>
<sequence>MQFPRGLTVLLLVTAASGFLNAAEDATRLVLANSRLSASVGKSNGAITALTLDGQNLLGTASGSTGIGPYLDCYCVPSGFWTPGSKGAGQYKLITGEDSTGTKYGGIVMGETYNPTGQRLEQYWFLREGETGLHTFSRVVYHNKTKPFLRNLQEFRTLFRPNTDLWTHFSTNEDFDAPRPNLDGSITVQDATWYLTHLDDPYVKSVADYFTKYTFQDTWRDHKVHGMYADGSASPDGSTYGAWLVMNTIDTYFGGPIHSDLVVDGIVYNYMVSNHHGDGTPNIIDGFDRTFGPSYYHFNKGKPKTPLSDLRDDAAQYATASWNVEFYDSIAKHVPNYLPTSGRGNFMAKIQLPKDASKPIAVLAQNGVDFQDNVLDTKAYQYWADVDVRSGEVSIPRVKAGTYRLTVYADGVFGDYIQDSIEVLAGKSTSISATWKPESAGTELWRIGTPDKSSGEYRHGYARAPDRSLHPEEYRIYWPVYDFVNEFPDGVKFKVGRDDPSKALNYVHWSVFGGQANYVRPKPVYDNINNWTVSFDTKAPELRNKTTATFTIQLAGAKTAAGNTDVFNASEPYANLPYTVNVNGKDLKSWIIPYYQSSSCAVRSAVICYNLAHKFEFDAKMLKEGENTFILSLPYNATNYESALLPSSVYVQYDALRLEVR</sequence>
<dbReference type="InterPro" id="IPR011013">
    <property type="entry name" value="Gal_mutarotase_sf_dom"/>
</dbReference>
<dbReference type="EC" id="4.2.2.23" evidence="4"/>
<evidence type="ECO:0000256" key="3">
    <source>
        <dbReference type="ARBA" id="ARBA00010418"/>
    </source>
</evidence>
<dbReference type="GO" id="GO:0030246">
    <property type="term" value="F:carbohydrate binding"/>
    <property type="evidence" value="ECO:0007669"/>
    <property type="project" value="InterPro"/>
</dbReference>
<dbReference type="AlphaFoldDB" id="A0A6A6DSA0"/>
<dbReference type="CDD" id="cd10320">
    <property type="entry name" value="RGL4_N"/>
    <property type="match status" value="1"/>
</dbReference>
<dbReference type="PANTHER" id="PTHR32018">
    <property type="entry name" value="RHAMNOGALACTURONATE LYASE FAMILY PROTEIN"/>
    <property type="match status" value="1"/>
</dbReference>
<keyword evidence="6 11" id="KW-0732">Signal</keyword>
<proteinExistence type="inferred from homology"/>
<evidence type="ECO:0000256" key="7">
    <source>
        <dbReference type="ARBA" id="ARBA00023180"/>
    </source>
</evidence>
<dbReference type="InterPro" id="IPR029411">
    <property type="entry name" value="RG-lyase_III"/>
</dbReference>
<gene>
    <name evidence="14" type="ORF">K469DRAFT_752961</name>
</gene>
<keyword evidence="7" id="KW-0325">Glycoprotein</keyword>
<dbReference type="InterPro" id="IPR008979">
    <property type="entry name" value="Galactose-bd-like_sf"/>
</dbReference>
<dbReference type="Pfam" id="PF14683">
    <property type="entry name" value="CBM-like"/>
    <property type="match status" value="1"/>
</dbReference>
<evidence type="ECO:0000256" key="10">
    <source>
        <dbReference type="ARBA" id="ARBA00023326"/>
    </source>
</evidence>
<dbReference type="Gene3D" id="2.70.98.10">
    <property type="match status" value="1"/>
</dbReference>
<dbReference type="InterPro" id="IPR029413">
    <property type="entry name" value="RG-lyase_II"/>
</dbReference>
<dbReference type="Gene3D" id="2.60.40.1120">
    <property type="entry name" value="Carboxypeptidase-like, regulatory domain"/>
    <property type="match status" value="1"/>
</dbReference>
<name>A0A6A6DSA0_9PEZI</name>
<dbReference type="Proteomes" id="UP000800200">
    <property type="component" value="Unassembled WGS sequence"/>
</dbReference>
<feature type="chain" id="PRO_5025660476" description="rhamnogalacturonan endolyase" evidence="11">
    <location>
        <begin position="23"/>
        <end position="661"/>
    </location>
</feature>
<dbReference type="CDD" id="cd10316">
    <property type="entry name" value="RGL4_M"/>
    <property type="match status" value="1"/>
</dbReference>
<evidence type="ECO:0000256" key="5">
    <source>
        <dbReference type="ARBA" id="ARBA00022525"/>
    </source>
</evidence>
<evidence type="ECO:0000256" key="11">
    <source>
        <dbReference type="SAM" id="SignalP"/>
    </source>
</evidence>
<feature type="signal peptide" evidence="11">
    <location>
        <begin position="1"/>
        <end position="22"/>
    </location>
</feature>
<accession>A0A6A6DSA0</accession>
<dbReference type="InterPro" id="IPR013784">
    <property type="entry name" value="Carb-bd-like_fold"/>
</dbReference>
<feature type="domain" description="Rhamnogalacturonan lyase" evidence="12">
    <location>
        <begin position="443"/>
        <end position="658"/>
    </location>
</feature>
<keyword evidence="9" id="KW-0119">Carbohydrate metabolism</keyword>